<feature type="signal peptide" evidence="2">
    <location>
        <begin position="1"/>
        <end position="25"/>
    </location>
</feature>
<dbReference type="PANTHER" id="PTHR33376:SF4">
    <property type="entry name" value="SIALIC ACID-BINDING PERIPLASMIC PROTEIN SIAP"/>
    <property type="match status" value="1"/>
</dbReference>
<dbReference type="PANTHER" id="PTHR33376">
    <property type="match status" value="1"/>
</dbReference>
<evidence type="ECO:0000313" key="4">
    <source>
        <dbReference type="Proteomes" id="UP000238589"/>
    </source>
</evidence>
<keyword evidence="4" id="KW-1185">Reference proteome</keyword>
<dbReference type="CDD" id="cd13602">
    <property type="entry name" value="PBP2_TRAP_BpDctp6_7"/>
    <property type="match status" value="1"/>
</dbReference>
<comment type="caution">
    <text evidence="3">The sequence shown here is derived from an EMBL/GenBank/DDBJ whole genome shotgun (WGS) entry which is preliminary data.</text>
</comment>
<accession>A0A2S9K8J0</accession>
<dbReference type="RefSeq" id="WP_105746767.1">
    <property type="nucleotide sequence ID" value="NZ_PVLQ01000008.1"/>
</dbReference>
<dbReference type="GO" id="GO:0055085">
    <property type="term" value="P:transmembrane transport"/>
    <property type="evidence" value="ECO:0007669"/>
    <property type="project" value="InterPro"/>
</dbReference>
<dbReference type="Pfam" id="PF03480">
    <property type="entry name" value="DctP"/>
    <property type="match status" value="1"/>
</dbReference>
<evidence type="ECO:0000313" key="3">
    <source>
        <dbReference type="EMBL" id="PRD66783.1"/>
    </source>
</evidence>
<dbReference type="AlphaFoldDB" id="A0A2S9K8J0"/>
<dbReference type="NCBIfam" id="NF037995">
    <property type="entry name" value="TRAP_S1"/>
    <property type="match status" value="1"/>
</dbReference>
<proteinExistence type="predicted"/>
<sequence>MVNVKQWASAGLAAATLSFGGQVLAQQKWDMPTGYPASNFHTENIQQFAKDVTTVTGGKLKIAVHDGGSLFKANEIKRAVQGGQAQLGEIIISGYSNENALFGLDSIPFLATSYADAQKLWRVSRAATEAALAKQGIKVLYSVAWPPQGIFSAKPIQSVADLKGAKWRAYNPNTSRIAQLVGAQPVTVQAAELTQALATGAVTTFMSSSATGYDGKVWEQVKYYYDVSAWLPKNLVIVSQKAFDSLDQPTQAAVTKAAGEAEARGWKISAEKNNWYLDQLRKNGMTVEAGSPALRAELRKIGDTMVADWAKQTGADGQAIVDAFRK</sequence>
<dbReference type="SUPFAM" id="SSF53850">
    <property type="entry name" value="Periplasmic binding protein-like II"/>
    <property type="match status" value="1"/>
</dbReference>
<dbReference type="InterPro" id="IPR018389">
    <property type="entry name" value="DctP_fam"/>
</dbReference>
<evidence type="ECO:0000256" key="2">
    <source>
        <dbReference type="SAM" id="SignalP"/>
    </source>
</evidence>
<gene>
    <name evidence="3" type="ORF">C6P64_01175</name>
</gene>
<dbReference type="InterPro" id="IPR038404">
    <property type="entry name" value="TRAP_DctP_sf"/>
</dbReference>
<feature type="chain" id="PRO_5015760387" evidence="2">
    <location>
        <begin position="26"/>
        <end position="326"/>
    </location>
</feature>
<name>A0A2S9K8J0_9BURK</name>
<reference evidence="3 4" key="1">
    <citation type="submission" date="2018-03" db="EMBL/GenBank/DDBJ databases">
        <title>Comparative genomics illustrates the genes involved in a hyperalkaliphilic mechanisms of Serpentinomonas isolated from highly-alkaline calcium-rich serpentinized springs.</title>
        <authorList>
            <person name="Suzuki S."/>
            <person name="Ishii S."/>
            <person name="Walworth N."/>
            <person name="Bird L."/>
            <person name="Kuenen J.G."/>
            <person name="Nealson K.H."/>
        </authorList>
    </citation>
    <scope>NUCLEOTIDE SEQUENCE [LARGE SCALE GENOMIC DNA]</scope>
    <source>
        <strain evidence="3 4">P1</strain>
    </source>
</reference>
<protein>
    <submittedName>
        <fullName evidence="3">C4-dicarboxylate ABC transporter substrate-binding protein</fullName>
    </submittedName>
</protein>
<organism evidence="3 4">
    <name type="scientific">Malikia granosa</name>
    <dbReference type="NCBI Taxonomy" id="263067"/>
    <lineage>
        <taxon>Bacteria</taxon>
        <taxon>Pseudomonadati</taxon>
        <taxon>Pseudomonadota</taxon>
        <taxon>Betaproteobacteria</taxon>
        <taxon>Burkholderiales</taxon>
        <taxon>Comamonadaceae</taxon>
        <taxon>Malikia</taxon>
    </lineage>
</organism>
<dbReference type="Gene3D" id="3.40.190.170">
    <property type="entry name" value="Bacterial extracellular solute-binding protein, family 7"/>
    <property type="match status" value="1"/>
</dbReference>
<dbReference type="Proteomes" id="UP000238589">
    <property type="component" value="Unassembled WGS sequence"/>
</dbReference>
<evidence type="ECO:0000256" key="1">
    <source>
        <dbReference type="ARBA" id="ARBA00022729"/>
    </source>
</evidence>
<keyword evidence="1 2" id="KW-0732">Signal</keyword>
<dbReference type="EMBL" id="PVLQ01000008">
    <property type="protein sequence ID" value="PRD66783.1"/>
    <property type="molecule type" value="Genomic_DNA"/>
</dbReference>
<dbReference type="OrthoDB" id="9783941at2"/>